<proteinExistence type="predicted"/>
<keyword evidence="4" id="KW-1185">Reference proteome</keyword>
<feature type="modified residue" description="4-aspartylphosphate" evidence="1">
    <location>
        <position position="4"/>
    </location>
</feature>
<evidence type="ECO:0000313" key="3">
    <source>
        <dbReference type="EMBL" id="QSX74374.1"/>
    </source>
</evidence>
<accession>A0ABX7RAH1</accession>
<dbReference type="InterPro" id="IPR011006">
    <property type="entry name" value="CheY-like_superfamily"/>
</dbReference>
<evidence type="ECO:0000259" key="2">
    <source>
        <dbReference type="PROSITE" id="PS50110"/>
    </source>
</evidence>
<dbReference type="PANTHER" id="PTHR12993">
    <property type="entry name" value="N-ACETYLGLUCOSAMINYL-PHOSPHATIDYLINOSITOL DE-N-ACETYLASE-RELATED"/>
    <property type="match status" value="1"/>
</dbReference>
<dbReference type="SUPFAM" id="SSF102588">
    <property type="entry name" value="LmbE-like"/>
    <property type="match status" value="1"/>
</dbReference>
<dbReference type="Pfam" id="PF00072">
    <property type="entry name" value="Response_reg"/>
    <property type="match status" value="1"/>
</dbReference>
<dbReference type="InterPro" id="IPR024078">
    <property type="entry name" value="LmbE-like_dom_sf"/>
</dbReference>
<evidence type="ECO:0000313" key="4">
    <source>
        <dbReference type="Proteomes" id="UP000663400"/>
    </source>
</evidence>
<dbReference type="PANTHER" id="PTHR12993:SF30">
    <property type="entry name" value="N-ACETYL-ALPHA-D-GLUCOSAMINYL L-MALATE DEACETYLASE 1"/>
    <property type="match status" value="1"/>
</dbReference>
<protein>
    <submittedName>
        <fullName evidence="3">PIG-L family deacetylase</fullName>
    </submittedName>
</protein>
<dbReference type="InterPro" id="IPR003737">
    <property type="entry name" value="GlcNAc_PI_deacetylase-related"/>
</dbReference>
<sequence>MITDVEMPGGSGLELIQAVKAVHKWTCVLVMTGVVSAEYARTALQNDADGLLFKPFAREEFLEQVRKLTQLTRRRRQQERRSVLAVGAHPDDVEIGCGGTLAMHAARQDEVTILTLSHGAEGGDARIRAREARAAAGLLHARLILGDLQDTRVPEGGASIELIQQAIAEVDPTHVYTHSQYDTHQDHRNTHRATMVAARGVGQLYCYQTPSATVEFRPGLFIDITDHLPHKLEAIEAYQSQTALREYLAPDLIVATARYWGRFAGYVMAEPLEVIRQRVGQ</sequence>
<evidence type="ECO:0000256" key="1">
    <source>
        <dbReference type="PROSITE-ProRule" id="PRU00169"/>
    </source>
</evidence>
<dbReference type="EMBL" id="CP071517">
    <property type="protein sequence ID" value="QSX74374.1"/>
    <property type="molecule type" value="Genomic_DNA"/>
</dbReference>
<dbReference type="InterPro" id="IPR001789">
    <property type="entry name" value="Sig_transdc_resp-reg_receiver"/>
</dbReference>
<name>A0ABX7RAH1_9GAMM</name>
<gene>
    <name evidence="3" type="ORF">HIV01_014440</name>
</gene>
<dbReference type="Proteomes" id="UP000663400">
    <property type="component" value="Chromosome"/>
</dbReference>
<dbReference type="SUPFAM" id="SSF52172">
    <property type="entry name" value="CheY-like"/>
    <property type="match status" value="1"/>
</dbReference>
<dbReference type="PROSITE" id="PS50110">
    <property type="entry name" value="RESPONSE_REGULATORY"/>
    <property type="match status" value="1"/>
</dbReference>
<dbReference type="Pfam" id="PF02585">
    <property type="entry name" value="PIG-L"/>
    <property type="match status" value="1"/>
</dbReference>
<keyword evidence="1" id="KW-0597">Phosphoprotein</keyword>
<reference evidence="3 4" key="1">
    <citation type="submission" date="2021-02" db="EMBL/GenBank/DDBJ databases">
        <title>Lysobacter arenosi sp. nov., isolated from soil of gangwondo yeongwol, south Korea.</title>
        <authorList>
            <person name="Kim K.R."/>
            <person name="Kim K.H."/>
            <person name="Jeon C.O."/>
        </authorList>
    </citation>
    <scope>NUCLEOTIDE SEQUENCE [LARGE SCALE GENOMIC DNA]</scope>
    <source>
        <strain evidence="3 4">R7</strain>
    </source>
</reference>
<organism evidence="3 4">
    <name type="scientific">Lysobacter arenosi</name>
    <dbReference type="NCBI Taxonomy" id="2795387"/>
    <lineage>
        <taxon>Bacteria</taxon>
        <taxon>Pseudomonadati</taxon>
        <taxon>Pseudomonadota</taxon>
        <taxon>Gammaproteobacteria</taxon>
        <taxon>Lysobacterales</taxon>
        <taxon>Lysobacteraceae</taxon>
        <taxon>Lysobacter</taxon>
    </lineage>
</organism>
<feature type="domain" description="Response regulatory" evidence="2">
    <location>
        <begin position="1"/>
        <end position="69"/>
    </location>
</feature>
<dbReference type="Gene3D" id="3.40.50.10320">
    <property type="entry name" value="LmbE-like"/>
    <property type="match status" value="1"/>
</dbReference>
<dbReference type="RefSeq" id="WP_207526982.1">
    <property type="nucleotide sequence ID" value="NZ_CP071517.1"/>
</dbReference>
<dbReference type="Gene3D" id="3.40.50.2300">
    <property type="match status" value="1"/>
</dbReference>